<comment type="caution">
    <text evidence="3">The sequence shown here is derived from an EMBL/GenBank/DDBJ whole genome shotgun (WGS) entry which is preliminary data.</text>
</comment>
<feature type="domain" description="Peptidase M61 catalytic" evidence="2">
    <location>
        <begin position="291"/>
        <end position="348"/>
    </location>
</feature>
<evidence type="ECO:0000313" key="4">
    <source>
        <dbReference type="Proteomes" id="UP000321933"/>
    </source>
</evidence>
<dbReference type="AlphaFoldDB" id="A0A5C8ZSQ3"/>
<dbReference type="RefSeq" id="WP_148064185.1">
    <property type="nucleotide sequence ID" value="NZ_VRYZ01000004.1"/>
</dbReference>
<sequence length="415" mass="45709">MFQSFRWRLPSLALLLALLLAAGTAAADTYQVNYAVRVDPAQGEAEVAISLEGKRLPSRLTLHIDPERHSDFRSEQKLEVDDDTVTWHPAGKQSRLSYRFAIENRKGKDSYDAMITDDWAVFRSDALIPPVAVKAAKGLESEAVLDFDLPDGWSSAAPYDNFDKAGNRFRITDPGRSFVRPKGWLILGHIASRQDIISDIDVRIAAPRGQGLRLQDTLAFIGWTLPHLRKIFPDFPPRMLIVTADDPMWRGGLSAPNSQFMHLDRPHISGNRTSSLVHEMVHIGTSIHGTDRSDWIVEGIAEFYAVEILHRSGAISEQRFLETLDELAAWGEESPGLFTGDSSGATTAKAVGVMYAVDQEIREKTSGEASLDDVATALAKDGGTVSVKDFIDTAEQVAGGSLEALQTIRQQLDED</sequence>
<evidence type="ECO:0000313" key="3">
    <source>
        <dbReference type="EMBL" id="TXS91553.1"/>
    </source>
</evidence>
<evidence type="ECO:0000259" key="2">
    <source>
        <dbReference type="Pfam" id="PF05299"/>
    </source>
</evidence>
<dbReference type="Gene3D" id="1.10.390.10">
    <property type="entry name" value="Neutral Protease Domain 2"/>
    <property type="match status" value="1"/>
</dbReference>
<dbReference type="OrthoDB" id="6382779at2"/>
<dbReference type="Proteomes" id="UP000321933">
    <property type="component" value="Unassembled WGS sequence"/>
</dbReference>
<gene>
    <name evidence="3" type="ORF">FVW59_10305</name>
</gene>
<dbReference type="Pfam" id="PF05299">
    <property type="entry name" value="Peptidase_M61"/>
    <property type="match status" value="1"/>
</dbReference>
<evidence type="ECO:0000256" key="1">
    <source>
        <dbReference type="SAM" id="SignalP"/>
    </source>
</evidence>
<feature type="signal peptide" evidence="1">
    <location>
        <begin position="1"/>
        <end position="27"/>
    </location>
</feature>
<dbReference type="EMBL" id="VRYZ01000004">
    <property type="protein sequence ID" value="TXS91553.1"/>
    <property type="molecule type" value="Genomic_DNA"/>
</dbReference>
<keyword evidence="4" id="KW-1185">Reference proteome</keyword>
<dbReference type="InterPro" id="IPR007963">
    <property type="entry name" value="Peptidase_M61_catalytic"/>
</dbReference>
<dbReference type="InterPro" id="IPR027268">
    <property type="entry name" value="Peptidase_M4/M1_CTD_sf"/>
</dbReference>
<keyword evidence="1" id="KW-0732">Signal</keyword>
<reference evidence="3 4" key="1">
    <citation type="submission" date="2019-08" db="EMBL/GenBank/DDBJ databases">
        <title>Parahaliea maris sp. nov., isolated from the surface seawater.</title>
        <authorList>
            <person name="Liu Y."/>
        </authorList>
    </citation>
    <scope>NUCLEOTIDE SEQUENCE [LARGE SCALE GENOMIC DNA]</scope>
    <source>
        <strain evidence="3 4">S2-26</strain>
    </source>
</reference>
<organism evidence="3 4">
    <name type="scientific">Parahaliea aestuarii</name>
    <dbReference type="NCBI Taxonomy" id="1852021"/>
    <lineage>
        <taxon>Bacteria</taxon>
        <taxon>Pseudomonadati</taxon>
        <taxon>Pseudomonadota</taxon>
        <taxon>Gammaproteobacteria</taxon>
        <taxon>Cellvibrionales</taxon>
        <taxon>Halieaceae</taxon>
        <taxon>Parahaliea</taxon>
    </lineage>
</organism>
<protein>
    <recommendedName>
        <fullName evidence="2">Peptidase M61 catalytic domain-containing protein</fullName>
    </recommendedName>
</protein>
<proteinExistence type="predicted"/>
<name>A0A5C8ZSQ3_9GAMM</name>
<accession>A0A5C8ZSQ3</accession>
<feature type="chain" id="PRO_5022814535" description="Peptidase M61 catalytic domain-containing protein" evidence="1">
    <location>
        <begin position="28"/>
        <end position="415"/>
    </location>
</feature>